<dbReference type="GO" id="GO:0005886">
    <property type="term" value="C:plasma membrane"/>
    <property type="evidence" value="ECO:0007669"/>
    <property type="project" value="UniProtKB-SubCell"/>
</dbReference>
<dbReference type="GO" id="GO:0006835">
    <property type="term" value="P:dicarboxylic acid transport"/>
    <property type="evidence" value="ECO:0007669"/>
    <property type="project" value="TreeGrafter"/>
</dbReference>
<keyword evidence="6 7" id="KW-0472">Membrane</keyword>
<comment type="subcellular location">
    <subcellularLocation>
        <location evidence="1">Cell membrane</location>
        <topology evidence="1">Multi-pass membrane protein</topology>
    </subcellularLocation>
</comment>
<gene>
    <name evidence="8" type="primary">gltP_19</name>
    <name evidence="8" type="ORF">SDC9_97584</name>
</gene>
<feature type="transmembrane region" description="Helical" evidence="7">
    <location>
        <begin position="369"/>
        <end position="391"/>
    </location>
</feature>
<dbReference type="PRINTS" id="PR00173">
    <property type="entry name" value="EDTRNSPORT"/>
</dbReference>
<dbReference type="SUPFAM" id="SSF118215">
    <property type="entry name" value="Proton glutamate symport protein"/>
    <property type="match status" value="1"/>
</dbReference>
<evidence type="ECO:0000313" key="8">
    <source>
        <dbReference type="EMBL" id="MPM50840.1"/>
    </source>
</evidence>
<evidence type="ECO:0000256" key="1">
    <source>
        <dbReference type="ARBA" id="ARBA00004651"/>
    </source>
</evidence>
<feature type="transmembrane region" description="Helical" evidence="7">
    <location>
        <begin position="27"/>
        <end position="45"/>
    </location>
</feature>
<feature type="transmembrane region" description="Helical" evidence="7">
    <location>
        <begin position="5"/>
        <end position="20"/>
    </location>
</feature>
<dbReference type="PANTHER" id="PTHR42865:SF7">
    <property type="entry name" value="PROTON_GLUTAMATE-ASPARTATE SYMPORTER"/>
    <property type="match status" value="1"/>
</dbReference>
<evidence type="ECO:0000256" key="4">
    <source>
        <dbReference type="ARBA" id="ARBA00022692"/>
    </source>
</evidence>
<reference evidence="8" key="1">
    <citation type="submission" date="2019-08" db="EMBL/GenBank/DDBJ databases">
        <authorList>
            <person name="Kucharzyk K."/>
            <person name="Murdoch R.W."/>
            <person name="Higgins S."/>
            <person name="Loffler F."/>
        </authorList>
    </citation>
    <scope>NUCLEOTIDE SEQUENCE</scope>
</reference>
<accession>A0A645ACF3</accession>
<keyword evidence="4 7" id="KW-0812">Transmembrane</keyword>
<feature type="transmembrane region" description="Helical" evidence="7">
    <location>
        <begin position="209"/>
        <end position="231"/>
    </location>
</feature>
<evidence type="ECO:0000256" key="2">
    <source>
        <dbReference type="ARBA" id="ARBA00022448"/>
    </source>
</evidence>
<dbReference type="Pfam" id="PF00375">
    <property type="entry name" value="SDF"/>
    <property type="match status" value="1"/>
</dbReference>
<feature type="transmembrane region" description="Helical" evidence="7">
    <location>
        <begin position="65"/>
        <end position="84"/>
    </location>
</feature>
<protein>
    <submittedName>
        <fullName evidence="8">Proton/glutamate-aspartate symporter</fullName>
    </submittedName>
</protein>
<evidence type="ECO:0000256" key="6">
    <source>
        <dbReference type="ARBA" id="ARBA00023136"/>
    </source>
</evidence>
<dbReference type="PANTHER" id="PTHR42865">
    <property type="entry name" value="PROTON/GLUTAMATE-ASPARTATE SYMPORTER"/>
    <property type="match status" value="1"/>
</dbReference>
<keyword evidence="5 7" id="KW-1133">Transmembrane helix</keyword>
<feature type="transmembrane region" description="Helical" evidence="7">
    <location>
        <begin position="96"/>
        <end position="117"/>
    </location>
</feature>
<dbReference type="AlphaFoldDB" id="A0A645ACF3"/>
<dbReference type="InterPro" id="IPR036458">
    <property type="entry name" value="Na:dicarbo_symporter_sf"/>
</dbReference>
<sequence>MMNYISLLVSVVIFAILMFLKKKKVSFGNRVLISMVLGVVVGTVFSKNTSLIEPIGSMYVNLIKMIVIPLVVSSVVTSIASLESPAKLKKIGTRTLAYLMGTTAAATVIGIVVALVFNLGNGIKFVEDASFKAKEVPTFTKVLVDMIPSNPVNEMANGKIIPVIIFSILIGVAIIIEGSRKPEKVEAVKNLFDSFATIMFRITKMVLKLTPYGVYALMAGVASKYGIATLIPLAKVIVAIYIACALQIILVHGSLLAFVAKVNPIKFLKKIYEPQVVAFTTRSSYGTLPVTIRALTDNVKISNKIASFVAPMGATMGMNACGGLYPVMAAIFVANVFGHNFTLVNYITLILVTTIASIGTAGVPGTASIMTTVVLAAMGLPVEGIALLLGIDTVVDMARTATNVTGASVVSLLVADAVGDFDREAFNKEVSVDGNESIAS</sequence>
<name>A0A645ACF3_9ZZZZ</name>
<dbReference type="GO" id="GO:0015293">
    <property type="term" value="F:symporter activity"/>
    <property type="evidence" value="ECO:0007669"/>
    <property type="project" value="UniProtKB-KW"/>
</dbReference>
<dbReference type="EMBL" id="VSSQ01013152">
    <property type="protein sequence ID" value="MPM50840.1"/>
    <property type="molecule type" value="Genomic_DNA"/>
</dbReference>
<feature type="transmembrane region" description="Helical" evidence="7">
    <location>
        <begin position="160"/>
        <end position="176"/>
    </location>
</feature>
<evidence type="ECO:0000256" key="3">
    <source>
        <dbReference type="ARBA" id="ARBA00022475"/>
    </source>
</evidence>
<feature type="transmembrane region" description="Helical" evidence="7">
    <location>
        <begin position="343"/>
        <end position="363"/>
    </location>
</feature>
<dbReference type="Gene3D" id="1.10.3860.10">
    <property type="entry name" value="Sodium:dicarboxylate symporter"/>
    <property type="match status" value="1"/>
</dbReference>
<keyword evidence="2" id="KW-0813">Transport</keyword>
<proteinExistence type="predicted"/>
<comment type="caution">
    <text evidence="8">The sequence shown here is derived from an EMBL/GenBank/DDBJ whole genome shotgun (WGS) entry which is preliminary data.</text>
</comment>
<keyword evidence="3" id="KW-1003">Cell membrane</keyword>
<dbReference type="InterPro" id="IPR001991">
    <property type="entry name" value="Na-dicarboxylate_symporter"/>
</dbReference>
<evidence type="ECO:0000256" key="5">
    <source>
        <dbReference type="ARBA" id="ARBA00022989"/>
    </source>
</evidence>
<feature type="transmembrane region" description="Helical" evidence="7">
    <location>
        <begin position="237"/>
        <end position="260"/>
    </location>
</feature>
<evidence type="ECO:0000256" key="7">
    <source>
        <dbReference type="SAM" id="Phobius"/>
    </source>
</evidence>
<organism evidence="8">
    <name type="scientific">bioreactor metagenome</name>
    <dbReference type="NCBI Taxonomy" id="1076179"/>
    <lineage>
        <taxon>unclassified sequences</taxon>
        <taxon>metagenomes</taxon>
        <taxon>ecological metagenomes</taxon>
    </lineage>
</organism>